<dbReference type="EMBL" id="JADGJQ010000063">
    <property type="protein sequence ID" value="KAJ3174571.1"/>
    <property type="molecule type" value="Genomic_DNA"/>
</dbReference>
<evidence type="ECO:0000313" key="3">
    <source>
        <dbReference type="Proteomes" id="UP001212152"/>
    </source>
</evidence>
<feature type="compositionally biased region" description="Low complexity" evidence="1">
    <location>
        <begin position="38"/>
        <end position="52"/>
    </location>
</feature>
<reference evidence="2" key="1">
    <citation type="submission" date="2020-05" db="EMBL/GenBank/DDBJ databases">
        <title>Phylogenomic resolution of chytrid fungi.</title>
        <authorList>
            <person name="Stajich J.E."/>
            <person name="Amses K."/>
            <person name="Simmons R."/>
            <person name="Seto K."/>
            <person name="Myers J."/>
            <person name="Bonds A."/>
            <person name="Quandt C.A."/>
            <person name="Barry K."/>
            <person name="Liu P."/>
            <person name="Grigoriev I."/>
            <person name="Longcore J.E."/>
            <person name="James T.Y."/>
        </authorList>
    </citation>
    <scope>NUCLEOTIDE SEQUENCE</scope>
    <source>
        <strain evidence="2">JEL0379</strain>
    </source>
</reference>
<name>A0AAD5TG32_9FUNG</name>
<proteinExistence type="predicted"/>
<sequence length="147" mass="16107">MEQSLTPLIATIHKCNQDLDFLAAQLAEAFPTTLENASQQQQQQQRRSSGRTSSKRPKQIMDPTDLLRRLNTLETDVRDLKSEAATVVEAKEMFAREASAAVATNAALLAQLRQEASLAEVEDDEETAGSVQLFSKLAATFTSTPGR</sequence>
<evidence type="ECO:0000313" key="2">
    <source>
        <dbReference type="EMBL" id="KAJ3174571.1"/>
    </source>
</evidence>
<protein>
    <submittedName>
        <fullName evidence="2">Uncharacterized protein</fullName>
    </submittedName>
</protein>
<organism evidence="2 3">
    <name type="scientific">Geranomyces variabilis</name>
    <dbReference type="NCBI Taxonomy" id="109894"/>
    <lineage>
        <taxon>Eukaryota</taxon>
        <taxon>Fungi</taxon>
        <taxon>Fungi incertae sedis</taxon>
        <taxon>Chytridiomycota</taxon>
        <taxon>Chytridiomycota incertae sedis</taxon>
        <taxon>Chytridiomycetes</taxon>
        <taxon>Spizellomycetales</taxon>
        <taxon>Powellomycetaceae</taxon>
        <taxon>Geranomyces</taxon>
    </lineage>
</organism>
<feature type="region of interest" description="Disordered" evidence="1">
    <location>
        <begin position="33"/>
        <end position="64"/>
    </location>
</feature>
<dbReference type="Proteomes" id="UP001212152">
    <property type="component" value="Unassembled WGS sequence"/>
</dbReference>
<accession>A0AAD5TG32</accession>
<evidence type="ECO:0000256" key="1">
    <source>
        <dbReference type="SAM" id="MobiDB-lite"/>
    </source>
</evidence>
<dbReference type="Gene3D" id="6.10.250.1380">
    <property type="match status" value="1"/>
</dbReference>
<comment type="caution">
    <text evidence="2">The sequence shown here is derived from an EMBL/GenBank/DDBJ whole genome shotgun (WGS) entry which is preliminary data.</text>
</comment>
<keyword evidence="3" id="KW-1185">Reference proteome</keyword>
<dbReference type="AlphaFoldDB" id="A0AAD5TG32"/>
<gene>
    <name evidence="2" type="ORF">HDU87_007053</name>
</gene>